<dbReference type="InterPro" id="IPR000832">
    <property type="entry name" value="GPCR_2_secretin-like"/>
</dbReference>
<dbReference type="PROSITE" id="PS50261">
    <property type="entry name" value="G_PROTEIN_RECEP_F2_4"/>
    <property type="match status" value="1"/>
</dbReference>
<evidence type="ECO:0000259" key="13">
    <source>
        <dbReference type="PROSITE" id="PS50221"/>
    </source>
</evidence>
<keyword evidence="5 12" id="KW-1133">Transmembrane helix</keyword>
<feature type="transmembrane region" description="Helical" evidence="12">
    <location>
        <begin position="305"/>
        <end position="327"/>
    </location>
</feature>
<dbReference type="AlphaFoldDB" id="A0A9B0TJH1"/>
<evidence type="ECO:0000256" key="2">
    <source>
        <dbReference type="ARBA" id="ARBA00022475"/>
    </source>
</evidence>
<evidence type="ECO:0000259" key="14">
    <source>
        <dbReference type="PROSITE" id="PS50261"/>
    </source>
</evidence>
<feature type="transmembrane region" description="Helical" evidence="12">
    <location>
        <begin position="440"/>
        <end position="463"/>
    </location>
</feature>
<keyword evidence="6" id="KW-0297">G-protein coupled receptor</keyword>
<dbReference type="InterPro" id="IPR003910">
    <property type="entry name" value="GPR1/GPR3/GPR5"/>
</dbReference>
<feature type="domain" description="G-protein coupled receptors family 2 profile 2" evidence="14">
    <location>
        <begin position="232"/>
        <end position="491"/>
    </location>
</feature>
<dbReference type="RefSeq" id="XP_006863683.1">
    <property type="nucleotide sequence ID" value="XM_006863621.1"/>
</dbReference>
<dbReference type="GO" id="GO:0005886">
    <property type="term" value="C:plasma membrane"/>
    <property type="evidence" value="ECO:0007669"/>
    <property type="project" value="UniProtKB-SubCell"/>
</dbReference>
<keyword evidence="15" id="KW-1185">Reference proteome</keyword>
<evidence type="ECO:0000256" key="5">
    <source>
        <dbReference type="ARBA" id="ARBA00022989"/>
    </source>
</evidence>
<feature type="transmembrane region" description="Helical" evidence="12">
    <location>
        <begin position="234"/>
        <end position="257"/>
    </location>
</feature>
<evidence type="ECO:0000256" key="9">
    <source>
        <dbReference type="ARBA" id="ARBA00023170"/>
    </source>
</evidence>
<dbReference type="Gene3D" id="2.60.220.50">
    <property type="match status" value="1"/>
</dbReference>
<dbReference type="Proteomes" id="UP000504623">
    <property type="component" value="Unplaced"/>
</dbReference>
<dbReference type="FunFam" id="1.20.1070.10:FF:000249">
    <property type="entry name" value="Adhesion G protein-coupled receptor G5"/>
    <property type="match status" value="1"/>
</dbReference>
<keyword evidence="10" id="KW-0325">Glycoprotein</keyword>
<gene>
    <name evidence="16" type="primary">GPR114</name>
</gene>
<sequence>MDRCGVLLLYLCLGTSQNGRAGKGLSCTGHNISKHIHDLEEVLLKASFKGKNLTQETSSGNIMSLAFKLDHDFTGLHLNSTILKQDPQVRPSHFMHFPGELRRKACPTCHSELRLICIYFFTSFFFQDITNASLLNNYVFGAQLDHYHVSNLSEPINISFWHNQSLENHKLTCVFWKEDNSTHHCGTWSPEGCDTEQRSPDQVICHCNHLSYFAVLMQLTSAPLPPELLAPLIYISYVGCSISIVSSLLTILLHVYTRKPSDFTTHIHMNLDVSVLLLNVTFLLSSVLAMPSRPESACMMLAATLHYTLLSCLTWMAIEGFNLYLLLLRVYNIYIHRYVLKLCAVGWGVPAIPVLFILAVNRSAYGLHEIPISQSQENSTGLQNISMCWVTNSTVHSVLVMGYGGFTCLFNLVVLVWALLAIRRLRMKKKAPGTRPCRDIITVLGLTVLLGTTWALAFFSFGIFLRAQVFLFTILNSFYGFFLFLWFCFQRCRLPAQTRTSSEPLGSTQMTQ</sequence>
<reference evidence="16" key="1">
    <citation type="submission" date="2025-08" db="UniProtKB">
        <authorList>
            <consortium name="RefSeq"/>
        </authorList>
    </citation>
    <scope>IDENTIFICATION</scope>
    <source>
        <tissue evidence="16">Spleen</tissue>
    </source>
</reference>
<dbReference type="PANTHER" id="PTHR12011:SF326">
    <property type="entry name" value="ADHESION G-PROTEIN COUPLED RECEPTOR G5"/>
    <property type="match status" value="1"/>
</dbReference>
<dbReference type="InterPro" id="IPR046338">
    <property type="entry name" value="GAIN_dom_sf"/>
</dbReference>
<keyword evidence="4" id="KW-0732">Signal</keyword>
<dbReference type="GO" id="GO:0007189">
    <property type="term" value="P:adenylate cyclase-activating G protein-coupled receptor signaling pathway"/>
    <property type="evidence" value="ECO:0007669"/>
    <property type="project" value="TreeGrafter"/>
</dbReference>
<dbReference type="PRINTS" id="PR01422">
    <property type="entry name" value="GPR56ORPHANR"/>
</dbReference>
<keyword evidence="11" id="KW-0807">Transducer</keyword>
<feature type="transmembrane region" description="Helical" evidence="12">
    <location>
        <begin position="469"/>
        <end position="489"/>
    </location>
</feature>
<keyword evidence="2" id="KW-1003">Cell membrane</keyword>
<protein>
    <submittedName>
        <fullName evidence="16">Probable G-protein coupled receptor 114</fullName>
    </submittedName>
</protein>
<feature type="domain" description="GAIN-B" evidence="13">
    <location>
        <begin position="72"/>
        <end position="223"/>
    </location>
</feature>
<dbReference type="InterPro" id="IPR017981">
    <property type="entry name" value="GPCR_2-like_7TM"/>
</dbReference>
<dbReference type="PANTHER" id="PTHR12011">
    <property type="entry name" value="ADHESION G-PROTEIN COUPLED RECEPTOR"/>
    <property type="match status" value="1"/>
</dbReference>
<keyword evidence="7 12" id="KW-0472">Membrane</keyword>
<evidence type="ECO:0000256" key="3">
    <source>
        <dbReference type="ARBA" id="ARBA00022692"/>
    </source>
</evidence>
<dbReference type="Gene3D" id="1.20.1070.10">
    <property type="entry name" value="Rhodopsin 7-helix transmembrane proteins"/>
    <property type="match status" value="1"/>
</dbReference>
<dbReference type="CTD" id="221188"/>
<evidence type="ECO:0000256" key="6">
    <source>
        <dbReference type="ARBA" id="ARBA00023040"/>
    </source>
</evidence>
<evidence type="ECO:0000256" key="8">
    <source>
        <dbReference type="ARBA" id="ARBA00023157"/>
    </source>
</evidence>
<comment type="subcellular location">
    <subcellularLocation>
        <location evidence="1">Cell membrane</location>
        <topology evidence="1">Multi-pass membrane protein</topology>
    </subcellularLocation>
</comment>
<accession>A0A9B0TJH1</accession>
<dbReference type="InterPro" id="IPR000203">
    <property type="entry name" value="GPS"/>
</dbReference>
<dbReference type="GO" id="GO:0007166">
    <property type="term" value="P:cell surface receptor signaling pathway"/>
    <property type="evidence" value="ECO:0007669"/>
    <property type="project" value="InterPro"/>
</dbReference>
<dbReference type="OrthoDB" id="283575at2759"/>
<dbReference type="PROSITE" id="PS50221">
    <property type="entry name" value="GAIN_B"/>
    <property type="match status" value="1"/>
</dbReference>
<dbReference type="InterPro" id="IPR057244">
    <property type="entry name" value="GAIN_B"/>
</dbReference>
<feature type="transmembrane region" description="Helical" evidence="12">
    <location>
        <begin position="339"/>
        <end position="360"/>
    </location>
</feature>
<proteinExistence type="predicted"/>
<dbReference type="GO" id="GO:0004930">
    <property type="term" value="F:G protein-coupled receptor activity"/>
    <property type="evidence" value="ECO:0007669"/>
    <property type="project" value="UniProtKB-KW"/>
</dbReference>
<feature type="transmembrane region" description="Helical" evidence="12">
    <location>
        <begin position="400"/>
        <end position="420"/>
    </location>
</feature>
<evidence type="ECO:0000256" key="12">
    <source>
        <dbReference type="SAM" id="Phobius"/>
    </source>
</evidence>
<dbReference type="Pfam" id="PF00002">
    <property type="entry name" value="7tm_2"/>
    <property type="match status" value="1"/>
</dbReference>
<evidence type="ECO:0000256" key="7">
    <source>
        <dbReference type="ARBA" id="ARBA00023136"/>
    </source>
</evidence>
<dbReference type="PRINTS" id="PR00249">
    <property type="entry name" value="GPCRSECRETIN"/>
</dbReference>
<keyword evidence="3 12" id="KW-0812">Transmembrane</keyword>
<dbReference type="SMART" id="SM00303">
    <property type="entry name" value="GPS"/>
    <property type="match status" value="1"/>
</dbReference>
<dbReference type="GeneID" id="102819130"/>
<evidence type="ECO:0000256" key="11">
    <source>
        <dbReference type="ARBA" id="ARBA00023224"/>
    </source>
</evidence>
<name>A0A9B0TJH1_CHRAS</name>
<keyword evidence="8" id="KW-1015">Disulfide bond</keyword>
<evidence type="ECO:0000256" key="4">
    <source>
        <dbReference type="ARBA" id="ARBA00022729"/>
    </source>
</evidence>
<organism evidence="15 16">
    <name type="scientific">Chrysochloris asiatica</name>
    <name type="common">Cape golden mole</name>
    <dbReference type="NCBI Taxonomy" id="185453"/>
    <lineage>
        <taxon>Eukaryota</taxon>
        <taxon>Metazoa</taxon>
        <taxon>Chordata</taxon>
        <taxon>Craniata</taxon>
        <taxon>Vertebrata</taxon>
        <taxon>Euteleostomi</taxon>
        <taxon>Mammalia</taxon>
        <taxon>Eutheria</taxon>
        <taxon>Afrotheria</taxon>
        <taxon>Chrysochloridae</taxon>
        <taxon>Chrysochlorinae</taxon>
        <taxon>Chrysochloris</taxon>
    </lineage>
</organism>
<dbReference type="Pfam" id="PF01825">
    <property type="entry name" value="GPS"/>
    <property type="match status" value="1"/>
</dbReference>
<evidence type="ECO:0000256" key="10">
    <source>
        <dbReference type="ARBA" id="ARBA00023180"/>
    </source>
</evidence>
<evidence type="ECO:0000313" key="16">
    <source>
        <dbReference type="RefSeq" id="XP_006863683.1"/>
    </source>
</evidence>
<evidence type="ECO:0000313" key="15">
    <source>
        <dbReference type="Proteomes" id="UP000504623"/>
    </source>
</evidence>
<keyword evidence="9 16" id="KW-0675">Receptor</keyword>
<feature type="transmembrane region" description="Helical" evidence="12">
    <location>
        <begin position="269"/>
        <end position="290"/>
    </location>
</feature>
<evidence type="ECO:0000256" key="1">
    <source>
        <dbReference type="ARBA" id="ARBA00004651"/>
    </source>
</evidence>